<gene>
    <name evidence="5" type="ORF">GA0061080_10624</name>
</gene>
<dbReference type="InterPro" id="IPR018319">
    <property type="entry name" value="SelA-like"/>
</dbReference>
<proteinExistence type="inferred from homology"/>
<accession>A0A1C4D7P1</accession>
<feature type="modified residue" description="N6-(pyridoxal phosphate)lysine" evidence="4">
    <location>
        <position position="220"/>
    </location>
</feature>
<dbReference type="RefSeq" id="WP_091125601.1">
    <property type="nucleotide sequence ID" value="NZ_FMBA01000062.1"/>
</dbReference>
<protein>
    <submittedName>
        <fullName evidence="5">L-seryl-tRNA(Ser) seleniumtransferase</fullName>
    </submittedName>
</protein>
<dbReference type="STRING" id="1798183.GA0061080_10624"/>
<sequence>MSSESQTEKDVYSKYNLKKVINASGRMTILGVSTPRPEVVDTVSHGLNEYFEIKDLVDKTGQYIAKLLNVENAVVVSCASAGIAQAVAGLIIKDDHDLLFNLHSSDKYVPREIIVPKGHNVNFGAPIGTMVSLGGGIVVEAGYANECKPEHIESLINPDTAAILYVKSHHCVQKSMLSIAQAVCIAQKHKIPLIVDAAAEEDLQTYYQQGADLVIYSGAKAIEGPTSGLVVGRQQAVEWVKLQSQGIGRPMKVGKEGILGLTKAIELYITDKKTETGQQMVTKMTPFIENLNALDGISARVVWDGAGRDIARAEITFDASVIGKSAIEIVDLMKKGEIAVYFREYKANEGKVDVDVRSVTSAQLDIVYSKIKNIIQGIK</sequence>
<keyword evidence="2 4" id="KW-0663">Pyridoxal phosphate</keyword>
<organism evidence="5 6">
    <name type="scientific">Gilliamella intestini</name>
    <dbReference type="NCBI Taxonomy" id="1798183"/>
    <lineage>
        <taxon>Bacteria</taxon>
        <taxon>Pseudomonadati</taxon>
        <taxon>Pseudomonadota</taxon>
        <taxon>Gammaproteobacteria</taxon>
        <taxon>Orbales</taxon>
        <taxon>Orbaceae</taxon>
        <taxon>Gilliamella</taxon>
    </lineage>
</organism>
<dbReference type="Gene3D" id="3.40.640.10">
    <property type="entry name" value="Type I PLP-dependent aspartate aminotransferase-like (Major domain)"/>
    <property type="match status" value="1"/>
</dbReference>
<dbReference type="Pfam" id="PF03841">
    <property type="entry name" value="SelA"/>
    <property type="match status" value="1"/>
</dbReference>
<keyword evidence="5" id="KW-0808">Transferase</keyword>
<evidence type="ECO:0000256" key="3">
    <source>
        <dbReference type="ARBA" id="ARBA00044507"/>
    </source>
</evidence>
<dbReference type="InterPro" id="IPR015424">
    <property type="entry name" value="PyrdxlP-dep_Trfase"/>
</dbReference>
<dbReference type="PANTHER" id="PTHR32328">
    <property type="entry name" value="L-SERYL-TRNA(SEC) SELENIUM TRANSFERASE"/>
    <property type="match status" value="1"/>
</dbReference>
<evidence type="ECO:0000313" key="5">
    <source>
        <dbReference type="EMBL" id="SCC27415.1"/>
    </source>
</evidence>
<name>A0A1C4D7P1_9GAMM</name>
<dbReference type="InterPro" id="IPR006337">
    <property type="entry name" value="DgaE-like"/>
</dbReference>
<evidence type="ECO:0000313" key="6">
    <source>
        <dbReference type="Proteomes" id="UP000199698"/>
    </source>
</evidence>
<evidence type="ECO:0000256" key="4">
    <source>
        <dbReference type="PIRSR" id="PIRSR618319-50"/>
    </source>
</evidence>
<dbReference type="EMBL" id="FMBA01000062">
    <property type="protein sequence ID" value="SCC27415.1"/>
    <property type="molecule type" value="Genomic_DNA"/>
</dbReference>
<evidence type="ECO:0000256" key="2">
    <source>
        <dbReference type="ARBA" id="ARBA00022898"/>
    </source>
</evidence>
<dbReference type="FunFam" id="3.40.640.10:FF:000056">
    <property type="entry name" value="SelA-like pyridoxal phosphate-dependent enzyme"/>
    <property type="match status" value="1"/>
</dbReference>
<dbReference type="AlphaFoldDB" id="A0A1C4D7P1"/>
<dbReference type="InterPro" id="IPR015421">
    <property type="entry name" value="PyrdxlP-dep_Trfase_major"/>
</dbReference>
<comment type="similarity">
    <text evidence="3">Belongs to the SelA family.</text>
</comment>
<dbReference type="GO" id="GO:0004125">
    <property type="term" value="F:L-seryl-tRNA(Sec) selenium transferase activity"/>
    <property type="evidence" value="ECO:0007669"/>
    <property type="project" value="TreeGrafter"/>
</dbReference>
<evidence type="ECO:0000256" key="1">
    <source>
        <dbReference type="ARBA" id="ARBA00001933"/>
    </source>
</evidence>
<dbReference type="PANTHER" id="PTHR32328:SF0">
    <property type="entry name" value="L-SERYL-TRNA(SEC) SELENIUM TRANSFERASE"/>
    <property type="match status" value="1"/>
</dbReference>
<comment type="cofactor">
    <cofactor evidence="1 4">
        <name>pyridoxal 5'-phosphate</name>
        <dbReference type="ChEBI" id="CHEBI:597326"/>
    </cofactor>
</comment>
<dbReference type="Proteomes" id="UP000199698">
    <property type="component" value="Unassembled WGS sequence"/>
</dbReference>
<dbReference type="NCBIfam" id="TIGR01437">
    <property type="entry name" value="selA_rel"/>
    <property type="match status" value="1"/>
</dbReference>
<dbReference type="OrthoDB" id="9787096at2"/>
<reference evidence="6" key="1">
    <citation type="submission" date="2016-08" db="EMBL/GenBank/DDBJ databases">
        <authorList>
            <person name="Varghese N."/>
            <person name="Submissions Spin"/>
        </authorList>
    </citation>
    <scope>NUCLEOTIDE SEQUENCE [LARGE SCALE GENOMIC DNA]</scope>
    <source>
        <strain evidence="6">R-53144</strain>
    </source>
</reference>
<keyword evidence="6" id="KW-1185">Reference proteome</keyword>
<dbReference type="SUPFAM" id="SSF53383">
    <property type="entry name" value="PLP-dependent transferases"/>
    <property type="match status" value="1"/>
</dbReference>